<dbReference type="EMBL" id="CAEZXP010000008">
    <property type="protein sequence ID" value="CAB4708171.1"/>
    <property type="molecule type" value="Genomic_DNA"/>
</dbReference>
<sequence length="243" mass="25775">MPPRARKPVGIVLADKPAGPSSFALVSALRRQTGARTGHAGTLDPFATGLLVLLSGAATSLAPCFVGLDKRYETTVDLTATSSTGDPEGELGERHDAPSPEELEVSVALLRGEVELPVPAFSAIKIDGERAYKKARRGEDVAVPMRRSHVYGLDVLGYDGAIATLRLHVSSGTYVRSIAEALGGHCVTLRRTAVGPFAISEVSERMVPASIAIGRLPEEAVERIPRELIDRVLAVEAEEYLSA</sequence>
<dbReference type="GO" id="GO:0006400">
    <property type="term" value="P:tRNA modification"/>
    <property type="evidence" value="ECO:0007669"/>
    <property type="project" value="TreeGrafter"/>
</dbReference>
<evidence type="ECO:0000256" key="2">
    <source>
        <dbReference type="ARBA" id="ARBA00022694"/>
    </source>
</evidence>
<dbReference type="HAMAP" id="MF_01080">
    <property type="entry name" value="TruB_bact"/>
    <property type="match status" value="1"/>
</dbReference>
<evidence type="ECO:0000259" key="5">
    <source>
        <dbReference type="Pfam" id="PF01509"/>
    </source>
</evidence>
<dbReference type="NCBIfam" id="TIGR00431">
    <property type="entry name" value="TruB"/>
    <property type="match status" value="1"/>
</dbReference>
<dbReference type="AlphaFoldDB" id="A0A6J6Q8T7"/>
<proteinExistence type="inferred from homology"/>
<dbReference type="Pfam" id="PF01509">
    <property type="entry name" value="TruB_N"/>
    <property type="match status" value="1"/>
</dbReference>
<gene>
    <name evidence="6" type="ORF">UFOPK2399_01814</name>
</gene>
<dbReference type="SUPFAM" id="SSF55120">
    <property type="entry name" value="Pseudouridine synthase"/>
    <property type="match status" value="1"/>
</dbReference>
<accession>A0A6J6Q8T7</accession>
<feature type="domain" description="Pseudouridine synthase II N-terminal" evidence="5">
    <location>
        <begin position="35"/>
        <end position="175"/>
    </location>
</feature>
<name>A0A6J6Q8T7_9ZZZZ</name>
<evidence type="ECO:0000256" key="3">
    <source>
        <dbReference type="ARBA" id="ARBA00023235"/>
    </source>
</evidence>
<evidence type="ECO:0000313" key="6">
    <source>
        <dbReference type="EMBL" id="CAB4708171.1"/>
    </source>
</evidence>
<keyword evidence="2" id="KW-0819">tRNA processing</keyword>
<dbReference type="InterPro" id="IPR014780">
    <property type="entry name" value="tRNA_psdUridine_synth_TruB"/>
</dbReference>
<feature type="region of interest" description="Disordered" evidence="4">
    <location>
        <begin position="79"/>
        <end position="98"/>
    </location>
</feature>
<dbReference type="InterPro" id="IPR002501">
    <property type="entry name" value="PsdUridine_synth_N"/>
</dbReference>
<dbReference type="GO" id="GO:0003723">
    <property type="term" value="F:RNA binding"/>
    <property type="evidence" value="ECO:0007669"/>
    <property type="project" value="InterPro"/>
</dbReference>
<dbReference type="GO" id="GO:0160148">
    <property type="term" value="F:tRNA pseudouridine(55) synthase activity"/>
    <property type="evidence" value="ECO:0007669"/>
    <property type="project" value="UniProtKB-EC"/>
</dbReference>
<dbReference type="Gene3D" id="3.30.2350.10">
    <property type="entry name" value="Pseudouridine synthase"/>
    <property type="match status" value="1"/>
</dbReference>
<dbReference type="PANTHER" id="PTHR13767:SF2">
    <property type="entry name" value="PSEUDOURIDYLATE SYNTHASE TRUB1"/>
    <property type="match status" value="1"/>
</dbReference>
<evidence type="ECO:0000256" key="4">
    <source>
        <dbReference type="SAM" id="MobiDB-lite"/>
    </source>
</evidence>
<dbReference type="PANTHER" id="PTHR13767">
    <property type="entry name" value="TRNA-PSEUDOURIDINE SYNTHASE"/>
    <property type="match status" value="1"/>
</dbReference>
<reference evidence="6" key="1">
    <citation type="submission" date="2020-05" db="EMBL/GenBank/DDBJ databases">
        <authorList>
            <person name="Chiriac C."/>
            <person name="Salcher M."/>
            <person name="Ghai R."/>
            <person name="Kavagutti S V."/>
        </authorList>
    </citation>
    <scope>NUCLEOTIDE SEQUENCE</scope>
</reference>
<protein>
    <recommendedName>
        <fullName evidence="1">tRNA pseudouridine(55) synthase</fullName>
        <ecNumber evidence="1">5.4.99.25</ecNumber>
    </recommendedName>
</protein>
<dbReference type="EC" id="5.4.99.25" evidence="1"/>
<keyword evidence="3" id="KW-0413">Isomerase</keyword>
<organism evidence="6">
    <name type="scientific">freshwater metagenome</name>
    <dbReference type="NCBI Taxonomy" id="449393"/>
    <lineage>
        <taxon>unclassified sequences</taxon>
        <taxon>metagenomes</taxon>
        <taxon>ecological metagenomes</taxon>
    </lineage>
</organism>
<dbReference type="InterPro" id="IPR020103">
    <property type="entry name" value="PsdUridine_synth_cat_dom_sf"/>
</dbReference>
<evidence type="ECO:0000256" key="1">
    <source>
        <dbReference type="ARBA" id="ARBA00012787"/>
    </source>
</evidence>
<dbReference type="GO" id="GO:1990481">
    <property type="term" value="P:mRNA pseudouridine synthesis"/>
    <property type="evidence" value="ECO:0007669"/>
    <property type="project" value="TreeGrafter"/>
</dbReference>